<evidence type="ECO:0008006" key="4">
    <source>
        <dbReference type="Google" id="ProtNLM"/>
    </source>
</evidence>
<protein>
    <recommendedName>
        <fullName evidence="4">Alternate signal-mediated exported protein, CPF_0494 family</fullName>
    </recommendedName>
</protein>
<dbReference type="EMBL" id="JACOPE010000001">
    <property type="protein sequence ID" value="MBC5683552.1"/>
    <property type="molecule type" value="Genomic_DNA"/>
</dbReference>
<evidence type="ECO:0000313" key="3">
    <source>
        <dbReference type="Proteomes" id="UP000631576"/>
    </source>
</evidence>
<feature type="transmembrane region" description="Helical" evidence="1">
    <location>
        <begin position="20"/>
        <end position="42"/>
    </location>
</feature>
<gene>
    <name evidence="2" type="ORF">H8S40_08210</name>
</gene>
<accession>A0ABR7G7X6</accession>
<organism evidence="2 3">
    <name type="scientific">Ruminococcus hominis</name>
    <dbReference type="NCBI Taxonomy" id="2763065"/>
    <lineage>
        <taxon>Bacteria</taxon>
        <taxon>Bacillati</taxon>
        <taxon>Bacillota</taxon>
        <taxon>Clostridia</taxon>
        <taxon>Eubacteriales</taxon>
        <taxon>Oscillospiraceae</taxon>
        <taxon>Ruminococcus</taxon>
    </lineage>
</organism>
<keyword evidence="3" id="KW-1185">Reference proteome</keyword>
<dbReference type="Proteomes" id="UP000631576">
    <property type="component" value="Unassembled WGS sequence"/>
</dbReference>
<keyword evidence="1" id="KW-0472">Membrane</keyword>
<evidence type="ECO:0000256" key="1">
    <source>
        <dbReference type="SAM" id="Phobius"/>
    </source>
</evidence>
<reference evidence="2 3" key="1">
    <citation type="submission" date="2020-08" db="EMBL/GenBank/DDBJ databases">
        <title>Genome public.</title>
        <authorList>
            <person name="Liu C."/>
            <person name="Sun Q."/>
        </authorList>
    </citation>
    <scope>NUCLEOTIDE SEQUENCE [LARGE SCALE GENOMIC DNA]</scope>
    <source>
        <strain evidence="2 3">NSJ-13</strain>
    </source>
</reference>
<name>A0ABR7G7X6_9FIRM</name>
<keyword evidence="1" id="KW-0812">Transmembrane</keyword>
<evidence type="ECO:0000313" key="2">
    <source>
        <dbReference type="EMBL" id="MBC5683552.1"/>
    </source>
</evidence>
<dbReference type="RefSeq" id="WP_186865017.1">
    <property type="nucleotide sequence ID" value="NZ_JACOPE010000001.1"/>
</dbReference>
<keyword evidence="1" id="KW-1133">Transmembrane helix</keyword>
<proteinExistence type="predicted"/>
<sequence length="239" mass="27130">MRNITDKCETKKKNTKCKMLIRLTISMLVVILLAFGVSKAWFVHENNIATLMQVTEPSSIAIRGPHGEALSSLDLSYTEDDKKGDTVTIKRVVSVSSDARRHKIEIVHTTNLKGLTFKIYPATEVTSKTDGSVTEGNYTYTYSTTPLNGHYINEGNSTADYKYANGSKHSWNFDNYNQVQAHAEPIYWLANETQDGVKKDKTNTSVDSEYLNYYVIEISWTETEKETDIFYLLVQIDNK</sequence>
<comment type="caution">
    <text evidence="2">The sequence shown here is derived from an EMBL/GenBank/DDBJ whole genome shotgun (WGS) entry which is preliminary data.</text>
</comment>